<feature type="compositionally biased region" description="Low complexity" evidence="2">
    <location>
        <begin position="1186"/>
        <end position="1197"/>
    </location>
</feature>
<feature type="compositionally biased region" description="Basic and acidic residues" evidence="2">
    <location>
        <begin position="1377"/>
        <end position="1396"/>
    </location>
</feature>
<dbReference type="Proteomes" id="UP000504607">
    <property type="component" value="Unplaced"/>
</dbReference>
<dbReference type="InterPro" id="IPR009738">
    <property type="entry name" value="BAT2_N"/>
</dbReference>
<dbReference type="Pfam" id="PF07001">
    <property type="entry name" value="BAT2_N"/>
    <property type="match status" value="1"/>
</dbReference>
<dbReference type="InterPro" id="IPR038808">
    <property type="entry name" value="MOS1-like"/>
</dbReference>
<evidence type="ECO:0000313" key="5">
    <source>
        <dbReference type="Proteomes" id="UP000504607"/>
    </source>
</evidence>
<dbReference type="GO" id="GO:0040029">
    <property type="term" value="P:epigenetic regulation of gene expression"/>
    <property type="evidence" value="ECO:0007669"/>
    <property type="project" value="TreeGrafter"/>
</dbReference>
<keyword evidence="5" id="KW-1185">Reference proteome</keyword>
<feature type="compositionally biased region" description="Basic residues" evidence="2">
    <location>
        <begin position="1591"/>
        <end position="1601"/>
    </location>
</feature>
<feature type="compositionally biased region" description="Polar residues" evidence="2">
    <location>
        <begin position="1255"/>
        <end position="1267"/>
    </location>
</feature>
<feature type="compositionally biased region" description="Basic and acidic residues" evidence="2">
    <location>
        <begin position="1355"/>
        <end position="1366"/>
    </location>
</feature>
<feature type="compositionally biased region" description="Basic and acidic residues" evidence="2">
    <location>
        <begin position="530"/>
        <end position="547"/>
    </location>
</feature>
<keyword evidence="1" id="KW-0597">Phosphoprotein</keyword>
<evidence type="ECO:0000313" key="6">
    <source>
        <dbReference type="RefSeq" id="XP_010941489.2"/>
    </source>
</evidence>
<feature type="compositionally biased region" description="Basic and acidic residues" evidence="2">
    <location>
        <begin position="1203"/>
        <end position="1222"/>
    </location>
</feature>
<feature type="compositionally biased region" description="Polar residues" evidence="2">
    <location>
        <begin position="166"/>
        <end position="177"/>
    </location>
</feature>
<gene>
    <name evidence="6" type="primary">LOC105059760</name>
</gene>
<feature type="region of interest" description="Disordered" evidence="2">
    <location>
        <begin position="990"/>
        <end position="1048"/>
    </location>
</feature>
<feature type="chain" id="PRO_5027077608" evidence="3">
    <location>
        <begin position="21"/>
        <end position="1621"/>
    </location>
</feature>
<feature type="region of interest" description="Disordered" evidence="2">
    <location>
        <begin position="530"/>
        <end position="550"/>
    </location>
</feature>
<feature type="compositionally biased region" description="Basic residues" evidence="2">
    <location>
        <begin position="947"/>
        <end position="958"/>
    </location>
</feature>
<feature type="compositionally biased region" description="Polar residues" evidence="2">
    <location>
        <begin position="835"/>
        <end position="860"/>
    </location>
</feature>
<sequence>MHTSGLSYLTFLITSRWASARKSGMTVLGKVPKPINLPSQRLENNGLDPNVEIVPKGTLTWGSRPSSAVPNAWSSSSLLSPKTDGSTGSPSHTSGRPSSGGSGTRPSTAGSDRSHEPPSNAWGPNSRPSSASGLSATNQTSIVATRPRSAETRPGNSQLSRFAENSADSTVAWGSTRTTERVGPPTSKTNGFTLSSGDFPTLGSDKNSESHSQRGHSSQGHCASASDTDAAPKEKLESPLSGDAKIAAFSEQEIMNTQKKDNYLYVGGGPPLNMNWQMEPQHAQQYPSLNMTAHQFDSWHGPPLHSPDGIWYRGGGPGGPYRPASPHGGFAADHFGYYPQFPQNTEAVPGPGAGQCGFHPNNGATYRPHVPPPSFMVASHPVLPARPGVYQAPVPYDGYRGMPQVGFCGYSERDVPFMGVACQPGVYDHHPHQNGNLNPGQFHVGRRDPPMAKERMQADRAHGIHKEQYKVCLKQRDGWEDNKLQEMRQAVISNPPHFDKVSKPGGSTQEECWHTDSRKDEHAALVNTKPDSEGLLKPSHDCEDHSSEPATVDLQENSDKAADGVLMRRPETATSLAHDRQQYPVTKKNAALIEKIEGLNNKARCADCHNEVTPFSFREEKTKQLKAATRKADRSTKVICSNVIPTENGPSFGMVIPASSEVNSSAIDNDFKSSSDGKAVPGPSESQIIAVGKSDSSKYGEVAHSHNYRRNNTTRTRVDYHVKSRTNNQVDDGWTKESPGKDYSVITAVTNGDGLRVGVPDDHSSQDTAVMESDHAIISGSYTSAMDSLDYQTQRAKMKEIAAQRAKQLQKEEEERTREQRAKALAKLEELNRRSLVQSSKQKSNDSIQPSIDMQHNQDSGAGTALKIDVTNNEVPGVMSEENSDALIHENDSELRNLPTPADLPSDIASEDPAISHDPSPTLRQENNTTVVVDQKMSSHVHDSNISRHKHISYRRKQSISMEKNPGEKSNTAGNMECRKDLVEVAVDASNDSLPYNEGPVHKKKNNRNSRNKNKLEEALMGSTTPSLAHTDGNIEKGPSDCQKTHSPASVAETLVVPAQNSCEISGPQVSRDVMVTSSNRLSKSTEEAHGRIGNQWKPQPPRKSSRNQQGFKPADKFHVSDAVIWAPVKPQNKNEQQPEEISQSSMIVASSQSLGKKEHDMHNGKKAKRAEMERYIPKPVTKEMSQQPNCQQPSPSLEQEASGDKSEKSEFDSRILDRGGPDDLAVGEMEFLADTKNVEENKPNRRGRGHASWCQRSSAESTSALQSTGEGSGSSGAAKVIQKPSDQDELLNPDRQLQKFKSDGWDSNSAKALPTELIAAPAGVQDHGVTSRQRRQQFKVNRVAGSNHIPAGNKDSRTGIDDKSDIQNPAPGLNEPDIRNASKTENKISGGEHMKSHWKPKSHANSHNQGHRGSGGQKVAFHSGRSDKEFAFEGFDGHPLQEDNALTQKNRVGECYQEAQGDMKFIVDPSKQQTHTLNQEVPINAELGPENVKAHHEHEVTPAPRQHNGRFNRGQEAVYRGRDSGQDAGRGRQNFLMNGERRKHNSHYEYQPIGSYGKPSESSQWNPDVSEEAQEGSRPPGLRYRERSQNHSRRSGHFFRRSGGAAVRGGEPINIVEKEF</sequence>
<dbReference type="InParanoid" id="A0A6I9SDX7"/>
<feature type="compositionally biased region" description="Low complexity" evidence="2">
    <location>
        <begin position="65"/>
        <end position="77"/>
    </location>
</feature>
<dbReference type="PANTHER" id="PTHR34805">
    <property type="entry name" value="PROTEIN MODIFIER OF SNC1 1"/>
    <property type="match status" value="1"/>
</dbReference>
<feature type="region of interest" description="Disordered" evidence="2">
    <location>
        <begin position="1130"/>
        <end position="1446"/>
    </location>
</feature>
<feature type="compositionally biased region" description="Basic and acidic residues" evidence="2">
    <location>
        <begin position="1156"/>
        <end position="1177"/>
    </location>
</feature>
<feature type="region of interest" description="Disordered" evidence="2">
    <location>
        <begin position="833"/>
        <end position="860"/>
    </location>
</feature>
<accession>A0A6I9SDX7</accession>
<feature type="compositionally biased region" description="Basic residues" evidence="2">
    <location>
        <begin position="1002"/>
        <end position="1013"/>
    </location>
</feature>
<evidence type="ECO:0000256" key="3">
    <source>
        <dbReference type="SAM" id="SignalP"/>
    </source>
</evidence>
<feature type="region of interest" description="Disordered" evidence="2">
    <location>
        <begin position="58"/>
        <end position="239"/>
    </location>
</feature>
<dbReference type="OrthoDB" id="1939715at2759"/>
<protein>
    <submittedName>
        <fullName evidence="6">Protein MODIFIER OF SNC1 1</fullName>
    </submittedName>
</protein>
<feature type="region of interest" description="Disordered" evidence="2">
    <location>
        <begin position="895"/>
        <end position="926"/>
    </location>
</feature>
<keyword evidence="3" id="KW-0732">Signal</keyword>
<feature type="compositionally biased region" description="Polar residues" evidence="2">
    <location>
        <begin position="186"/>
        <end position="198"/>
    </location>
</feature>
<feature type="region of interest" description="Disordered" evidence="2">
    <location>
        <begin position="938"/>
        <end position="974"/>
    </location>
</feature>
<feature type="signal peptide" evidence="3">
    <location>
        <begin position="1"/>
        <end position="20"/>
    </location>
</feature>
<organism evidence="5 6">
    <name type="scientific">Elaeis guineensis var. tenera</name>
    <name type="common">Oil palm</name>
    <dbReference type="NCBI Taxonomy" id="51953"/>
    <lineage>
        <taxon>Eukaryota</taxon>
        <taxon>Viridiplantae</taxon>
        <taxon>Streptophyta</taxon>
        <taxon>Embryophyta</taxon>
        <taxon>Tracheophyta</taxon>
        <taxon>Spermatophyta</taxon>
        <taxon>Magnoliopsida</taxon>
        <taxon>Liliopsida</taxon>
        <taxon>Arecaceae</taxon>
        <taxon>Arecoideae</taxon>
        <taxon>Cocoseae</taxon>
        <taxon>Elaeidinae</taxon>
        <taxon>Elaeis</taxon>
    </lineage>
</organism>
<feature type="compositionally biased region" description="Low complexity" evidence="2">
    <location>
        <begin position="85"/>
        <end position="97"/>
    </location>
</feature>
<evidence type="ECO:0000256" key="2">
    <source>
        <dbReference type="SAM" id="MobiDB-lite"/>
    </source>
</evidence>
<feature type="compositionally biased region" description="Basic and acidic residues" evidence="2">
    <location>
        <begin position="1425"/>
        <end position="1442"/>
    </location>
</feature>
<feature type="compositionally biased region" description="Polar residues" evidence="2">
    <location>
        <begin position="122"/>
        <end position="143"/>
    </location>
</feature>
<evidence type="ECO:0000256" key="1">
    <source>
        <dbReference type="ARBA" id="ARBA00022553"/>
    </source>
</evidence>
<name>A0A6I9SDX7_ELAGV</name>
<dbReference type="RefSeq" id="XP_010941489.2">
    <property type="nucleotide sequence ID" value="XM_010943187.3"/>
</dbReference>
<proteinExistence type="predicted"/>
<reference evidence="6" key="1">
    <citation type="submission" date="2025-08" db="UniProtKB">
        <authorList>
            <consortium name="RefSeq"/>
        </authorList>
    </citation>
    <scope>IDENTIFICATION</scope>
</reference>
<dbReference type="PANTHER" id="PTHR34805:SF1">
    <property type="entry name" value="PROTEIN MODIFIER OF SNC1 1"/>
    <property type="match status" value="1"/>
</dbReference>
<feature type="region of interest" description="Disordered" evidence="2">
    <location>
        <begin position="1520"/>
        <end position="1621"/>
    </location>
</feature>
<feature type="compositionally biased region" description="Low complexity" evidence="2">
    <location>
        <begin position="1142"/>
        <end position="1154"/>
    </location>
</feature>
<feature type="region of interest" description="Disordered" evidence="2">
    <location>
        <begin position="1078"/>
        <end position="1114"/>
    </location>
</feature>
<evidence type="ECO:0000259" key="4">
    <source>
        <dbReference type="Pfam" id="PF07001"/>
    </source>
</evidence>
<feature type="domain" description="BAT2 N-terminal" evidence="4">
    <location>
        <begin position="19"/>
        <end position="141"/>
    </location>
</feature>